<sequence>MHDARENEGGGEGCHVSARRPTSTQTDTVPTSRVMCPANPFDDFGNSGASASCSFFHLPTRSRIEFAYRKVQNISRVTSRVPFNAAVFRKFERMYGMCRCNEIRKRQCPIPFGKLLLVKEEVDLLRKIDLKLIQINDNEHKKYPWVQSPVTQEILSLIRNNHFIRCFFWMLCQKNRGSLLTGLPMKTELCTSRLRAACSWKKEPKNAWCEDGLPGILQNH</sequence>
<dbReference type="Proteomes" id="UP000007755">
    <property type="component" value="Unassembled WGS sequence"/>
</dbReference>
<name>F4WLG0_ACREC</name>
<dbReference type="EMBL" id="GL888207">
    <property type="protein sequence ID" value="EGI65123.1"/>
    <property type="molecule type" value="Genomic_DNA"/>
</dbReference>
<feature type="region of interest" description="Disordered" evidence="1">
    <location>
        <begin position="1"/>
        <end position="32"/>
    </location>
</feature>
<reference evidence="2" key="1">
    <citation type="submission" date="2011-02" db="EMBL/GenBank/DDBJ databases">
        <title>The genome of the leaf-cutting ant Acromyrmex echinatior suggests key adaptations to social evolution and fungus farming.</title>
        <authorList>
            <person name="Nygaard S."/>
            <person name="Zhang G."/>
        </authorList>
    </citation>
    <scope>NUCLEOTIDE SEQUENCE</scope>
</reference>
<proteinExistence type="predicted"/>
<keyword evidence="3" id="KW-1185">Reference proteome</keyword>
<dbReference type="InParanoid" id="F4WLG0"/>
<feature type="compositionally biased region" description="Polar residues" evidence="1">
    <location>
        <begin position="20"/>
        <end position="31"/>
    </location>
</feature>
<organism evidence="3">
    <name type="scientific">Acromyrmex echinatior</name>
    <name type="common">Panamanian leafcutter ant</name>
    <name type="synonym">Acromyrmex octospinosus echinatior</name>
    <dbReference type="NCBI Taxonomy" id="103372"/>
    <lineage>
        <taxon>Eukaryota</taxon>
        <taxon>Metazoa</taxon>
        <taxon>Ecdysozoa</taxon>
        <taxon>Arthropoda</taxon>
        <taxon>Hexapoda</taxon>
        <taxon>Insecta</taxon>
        <taxon>Pterygota</taxon>
        <taxon>Neoptera</taxon>
        <taxon>Endopterygota</taxon>
        <taxon>Hymenoptera</taxon>
        <taxon>Apocrita</taxon>
        <taxon>Aculeata</taxon>
        <taxon>Formicoidea</taxon>
        <taxon>Formicidae</taxon>
        <taxon>Myrmicinae</taxon>
        <taxon>Acromyrmex</taxon>
    </lineage>
</organism>
<gene>
    <name evidence="2" type="ORF">G5I_06587</name>
</gene>
<dbReference type="AlphaFoldDB" id="F4WLG0"/>
<accession>F4WLG0</accession>
<protein>
    <submittedName>
        <fullName evidence="2">Uncharacterized protein</fullName>
    </submittedName>
</protein>
<evidence type="ECO:0000313" key="3">
    <source>
        <dbReference type="Proteomes" id="UP000007755"/>
    </source>
</evidence>
<evidence type="ECO:0000256" key="1">
    <source>
        <dbReference type="SAM" id="MobiDB-lite"/>
    </source>
</evidence>
<evidence type="ECO:0000313" key="2">
    <source>
        <dbReference type="EMBL" id="EGI65123.1"/>
    </source>
</evidence>